<comment type="caution">
    <text evidence="2">The sequence shown here is derived from an EMBL/GenBank/DDBJ whole genome shotgun (WGS) entry which is preliminary data.</text>
</comment>
<name>A0ABT8TGY4_9GAMM</name>
<feature type="signal peptide" evidence="1">
    <location>
        <begin position="1"/>
        <end position="19"/>
    </location>
</feature>
<organism evidence="2 3">
    <name type="scientific">Gilvimarinus algae</name>
    <dbReference type="NCBI Taxonomy" id="3058037"/>
    <lineage>
        <taxon>Bacteria</taxon>
        <taxon>Pseudomonadati</taxon>
        <taxon>Pseudomonadota</taxon>
        <taxon>Gammaproteobacteria</taxon>
        <taxon>Cellvibrionales</taxon>
        <taxon>Cellvibrionaceae</taxon>
        <taxon>Gilvimarinus</taxon>
    </lineage>
</organism>
<proteinExistence type="predicted"/>
<reference evidence="2" key="1">
    <citation type="submission" date="2023-07" db="EMBL/GenBank/DDBJ databases">
        <title>Gilvimarinus algae sp. nov., isolated from the surface of Kelp.</title>
        <authorList>
            <person name="Sun Y.Y."/>
            <person name="Gong Y."/>
            <person name="Du Z.J."/>
        </authorList>
    </citation>
    <scope>NUCLEOTIDE SEQUENCE</scope>
    <source>
        <strain evidence="2">SDUM040014</strain>
    </source>
</reference>
<gene>
    <name evidence="2" type="ORF">QWI16_09335</name>
</gene>
<dbReference type="RefSeq" id="WP_302712606.1">
    <property type="nucleotide sequence ID" value="NZ_JAULRT010000052.1"/>
</dbReference>
<evidence type="ECO:0000313" key="2">
    <source>
        <dbReference type="EMBL" id="MDO3382378.1"/>
    </source>
</evidence>
<keyword evidence="3" id="KW-1185">Reference proteome</keyword>
<dbReference type="EMBL" id="JAULRT010000052">
    <property type="protein sequence ID" value="MDO3382378.1"/>
    <property type="molecule type" value="Genomic_DNA"/>
</dbReference>
<accession>A0ABT8TGY4</accession>
<keyword evidence="1" id="KW-0732">Signal</keyword>
<dbReference type="Proteomes" id="UP001168380">
    <property type="component" value="Unassembled WGS sequence"/>
</dbReference>
<evidence type="ECO:0000256" key="1">
    <source>
        <dbReference type="SAM" id="SignalP"/>
    </source>
</evidence>
<protein>
    <submittedName>
        <fullName evidence="2">Uncharacterized protein</fullName>
    </submittedName>
</protein>
<feature type="chain" id="PRO_5045133898" evidence="1">
    <location>
        <begin position="20"/>
        <end position="115"/>
    </location>
</feature>
<sequence>MKFCVALILLIILPLTALGRGEVESAKVVKVRVDNDGRGYIAFDQPLGGVPATCSNEAHKSHLAFDANTEAGKAIMALGLFAKATGKMIFARGTDTCDSYAIVESWHWGYVHEGE</sequence>
<evidence type="ECO:0000313" key="3">
    <source>
        <dbReference type="Proteomes" id="UP001168380"/>
    </source>
</evidence>